<comment type="caution">
    <text evidence="2">The sequence shown here is derived from an EMBL/GenBank/DDBJ whole genome shotgun (WGS) entry which is preliminary data.</text>
</comment>
<dbReference type="Gene3D" id="1.25.40.10">
    <property type="entry name" value="Tetratricopeptide repeat domain"/>
    <property type="match status" value="1"/>
</dbReference>
<evidence type="ECO:0000313" key="2">
    <source>
        <dbReference type="EMBL" id="GGO63584.1"/>
    </source>
</evidence>
<protein>
    <submittedName>
        <fullName evidence="2">Uncharacterized protein</fullName>
    </submittedName>
</protein>
<evidence type="ECO:0000256" key="1">
    <source>
        <dbReference type="PROSITE-ProRule" id="PRU00339"/>
    </source>
</evidence>
<organism evidence="2 3">
    <name type="scientific">Bowmanella pacifica</name>
    <dbReference type="NCBI Taxonomy" id="502051"/>
    <lineage>
        <taxon>Bacteria</taxon>
        <taxon>Pseudomonadati</taxon>
        <taxon>Pseudomonadota</taxon>
        <taxon>Gammaproteobacteria</taxon>
        <taxon>Alteromonadales</taxon>
        <taxon>Alteromonadaceae</taxon>
        <taxon>Bowmanella</taxon>
    </lineage>
</organism>
<feature type="repeat" description="TPR" evidence="1">
    <location>
        <begin position="464"/>
        <end position="497"/>
    </location>
</feature>
<keyword evidence="1" id="KW-0802">TPR repeat</keyword>
<dbReference type="Gene3D" id="3.40.50.300">
    <property type="entry name" value="P-loop containing nucleotide triphosphate hydrolases"/>
    <property type="match status" value="1"/>
</dbReference>
<sequence length="877" mass="98973">MIAQCLAKGGMRMGEDLMGASFSNPLGHLEDMPVVRLHDKIFEINGTNWQYCDDSQLIKPSWLQNYLIRYIQGRTQDNIIQGVKDPRAVYFLDDWEIAGQQAIKYIFIYRHWANAAQSLLNRASRHLINSMAPIAANRVNYRFWQQPDLAFQMWLSSNQRMLNFYLAHPDKCVLIAQEGFASGGFEAQPLADKLALPVSCLTPSEFKPELMTSTLDADAVAFIGDDLRKQLDELWQRLQNHAQVPAPGSCSSPYSVADHPHKPVAKPGELSHQGFKLDGLTWAELLGFLSSIPHKLLQPELFSDGFRRPYGSVEQFLSLAKITHNAGFYALTKLARLRAMQVHTGHWRIEQWDLFSDKCDDWYHKDDASLPQVIPFSLRPIGERELGVLPLIDGLADIGERELLARIAKLATPAARKVIEATLLYKPLSRPELFHQLSQLAQKVRAYELAELAMIKALRMDYQVDYLVGLGDIYYQQKLFNQALQVLEEASALSPSQVAIQVRLAQVHNALGNKESYALFKRQAQSLAPNHPMVKRWLVDKQPTSAESEVISSPANLLARQCYEVLSYEEVLKVVQANKAEGQTLDLHNLRVGFLLRDNQAWLEDANRTLSCSGATHLRTSIYRQWQKLWPRPLLNSYLGLPLDRPAYTQNKSIGATGTPMALYIDTQDPQRLQALLSLVNCHKVQIELHIVTTTEQQSEIEQLVEGWSGKVHINSLPSGYPEAKAWLACCSAALAGYPAVAKLHTYSDAPVGQICNRLLAQWYGLLGTDELLNKALSFFSHNEPAALLVPPYLPQHAELLLQESWLTAQQQKCKKYGLPEPSERVIVPTDKMFWYSPAALNTLPWPEELVEDTDFYTLLPTVLEQAEKVTQSIQLV</sequence>
<name>A0A917YPY2_9ALTE</name>
<gene>
    <name evidence="2" type="ORF">GCM10010982_00960</name>
</gene>
<reference evidence="2" key="1">
    <citation type="journal article" date="2014" name="Int. J. Syst. Evol. Microbiol.">
        <title>Complete genome sequence of Corynebacterium casei LMG S-19264T (=DSM 44701T), isolated from a smear-ripened cheese.</title>
        <authorList>
            <consortium name="US DOE Joint Genome Institute (JGI-PGF)"/>
            <person name="Walter F."/>
            <person name="Albersmeier A."/>
            <person name="Kalinowski J."/>
            <person name="Ruckert C."/>
        </authorList>
    </citation>
    <scope>NUCLEOTIDE SEQUENCE</scope>
    <source>
        <strain evidence="2">CGMCC 1.7086</strain>
    </source>
</reference>
<dbReference type="SUPFAM" id="SSF48452">
    <property type="entry name" value="TPR-like"/>
    <property type="match status" value="1"/>
</dbReference>
<dbReference type="InterPro" id="IPR019734">
    <property type="entry name" value="TPR_rpt"/>
</dbReference>
<dbReference type="EMBL" id="BMLS01000001">
    <property type="protein sequence ID" value="GGO63584.1"/>
    <property type="molecule type" value="Genomic_DNA"/>
</dbReference>
<evidence type="ECO:0000313" key="3">
    <source>
        <dbReference type="Proteomes" id="UP000606935"/>
    </source>
</evidence>
<dbReference type="AlphaFoldDB" id="A0A917YPY2"/>
<proteinExistence type="predicted"/>
<accession>A0A917YPY2</accession>
<dbReference type="InterPro" id="IPR011990">
    <property type="entry name" value="TPR-like_helical_dom_sf"/>
</dbReference>
<reference evidence="2" key="2">
    <citation type="submission" date="2020-09" db="EMBL/GenBank/DDBJ databases">
        <authorList>
            <person name="Sun Q."/>
            <person name="Zhou Y."/>
        </authorList>
    </citation>
    <scope>NUCLEOTIDE SEQUENCE</scope>
    <source>
        <strain evidence="2">CGMCC 1.7086</strain>
    </source>
</reference>
<dbReference type="PROSITE" id="PS50005">
    <property type="entry name" value="TPR"/>
    <property type="match status" value="1"/>
</dbReference>
<keyword evidence="3" id="KW-1185">Reference proteome</keyword>
<dbReference type="InterPro" id="IPR027417">
    <property type="entry name" value="P-loop_NTPase"/>
</dbReference>
<dbReference type="Proteomes" id="UP000606935">
    <property type="component" value="Unassembled WGS sequence"/>
</dbReference>